<dbReference type="Pfam" id="PF00528">
    <property type="entry name" value="BPD_transp_1"/>
    <property type="match status" value="1"/>
</dbReference>
<evidence type="ECO:0000256" key="7">
    <source>
        <dbReference type="ARBA" id="ARBA00023136"/>
    </source>
</evidence>
<dbReference type="EMBL" id="RZGZ01000002">
    <property type="protein sequence ID" value="RUR01758.1"/>
    <property type="molecule type" value="Genomic_DNA"/>
</dbReference>
<feature type="domain" description="ABC transmembrane type-1" evidence="9">
    <location>
        <begin position="61"/>
        <end position="249"/>
    </location>
</feature>
<evidence type="ECO:0000256" key="5">
    <source>
        <dbReference type="ARBA" id="ARBA00022692"/>
    </source>
</evidence>
<keyword evidence="11" id="KW-1185">Reference proteome</keyword>
<dbReference type="Proteomes" id="UP000274909">
    <property type="component" value="Unassembled WGS sequence"/>
</dbReference>
<feature type="transmembrane region" description="Helical" evidence="8">
    <location>
        <begin position="7"/>
        <end position="30"/>
    </location>
</feature>
<dbReference type="InterPro" id="IPR000515">
    <property type="entry name" value="MetI-like"/>
</dbReference>
<dbReference type="CDD" id="cd06261">
    <property type="entry name" value="TM_PBP2"/>
    <property type="match status" value="1"/>
</dbReference>
<accession>A0A3S0VBR0</accession>
<feature type="transmembrane region" description="Helical" evidence="8">
    <location>
        <begin position="132"/>
        <end position="152"/>
    </location>
</feature>
<evidence type="ECO:0000313" key="11">
    <source>
        <dbReference type="Proteomes" id="UP000274909"/>
    </source>
</evidence>
<dbReference type="PANTHER" id="PTHR43357">
    <property type="entry name" value="INNER MEMBRANE ABC TRANSPORTER PERMEASE PROTEIN YDCV"/>
    <property type="match status" value="1"/>
</dbReference>
<reference evidence="10 11" key="1">
    <citation type="submission" date="2018-12" db="EMBL/GenBank/DDBJ databases">
        <authorList>
            <person name="Li F."/>
        </authorList>
    </citation>
    <scope>NUCLEOTIDE SEQUENCE [LARGE SCALE GENOMIC DNA]</scope>
    <source>
        <strain evidence="10 11">EGI 6500705</strain>
    </source>
</reference>
<keyword evidence="3" id="KW-1003">Cell membrane</keyword>
<comment type="subcellular location">
    <subcellularLocation>
        <location evidence="1">Cell inner membrane</location>
        <topology evidence="1">Multi-pass membrane protein</topology>
    </subcellularLocation>
    <subcellularLocation>
        <location evidence="8">Cell membrane</location>
        <topology evidence="8">Multi-pass membrane protein</topology>
    </subcellularLocation>
</comment>
<dbReference type="GO" id="GO:0005886">
    <property type="term" value="C:plasma membrane"/>
    <property type="evidence" value="ECO:0007669"/>
    <property type="project" value="UniProtKB-SubCell"/>
</dbReference>
<feature type="transmembrane region" description="Helical" evidence="8">
    <location>
        <begin position="233"/>
        <end position="255"/>
    </location>
</feature>
<gene>
    <name evidence="10" type="ORF">ELQ94_09890</name>
</gene>
<dbReference type="OrthoDB" id="9810794at2"/>
<comment type="caution">
    <text evidence="10">The sequence shown here is derived from an EMBL/GenBank/DDBJ whole genome shotgun (WGS) entry which is preliminary data.</text>
</comment>
<evidence type="ECO:0000256" key="1">
    <source>
        <dbReference type="ARBA" id="ARBA00004429"/>
    </source>
</evidence>
<dbReference type="InterPro" id="IPR035906">
    <property type="entry name" value="MetI-like_sf"/>
</dbReference>
<proteinExistence type="inferred from homology"/>
<protein>
    <submittedName>
        <fullName evidence="10">ABC transporter permease</fullName>
    </submittedName>
</protein>
<feature type="transmembrane region" description="Helical" evidence="8">
    <location>
        <begin position="173"/>
        <end position="195"/>
    </location>
</feature>
<evidence type="ECO:0000256" key="8">
    <source>
        <dbReference type="RuleBase" id="RU363032"/>
    </source>
</evidence>
<evidence type="ECO:0000256" key="6">
    <source>
        <dbReference type="ARBA" id="ARBA00022989"/>
    </source>
</evidence>
<dbReference type="SUPFAM" id="SSF161098">
    <property type="entry name" value="MetI-like"/>
    <property type="match status" value="1"/>
</dbReference>
<evidence type="ECO:0000313" key="10">
    <source>
        <dbReference type="EMBL" id="RUR01758.1"/>
    </source>
</evidence>
<evidence type="ECO:0000256" key="2">
    <source>
        <dbReference type="ARBA" id="ARBA00022448"/>
    </source>
</evidence>
<evidence type="ECO:0000256" key="4">
    <source>
        <dbReference type="ARBA" id="ARBA00022519"/>
    </source>
</evidence>
<sequence>MNAGVSVRIVGVLIAVVLVVPTIVICATAFTGGSAVTFPPQGFSFRWIEDVLGDRRWMRAFGNSFAVGALAAVFSMVAGAALALGAARARGAIASVFTAVSVLPMIVPLVVGAIGFYLVYARLGLTGNVVGLALAHGVLGLPYVFVNVLALLRTLDPRIEEAARIHGASQLRTLATVTLPLLAPATVIGGLLAFISSWDEVVVATFLSDARFQTLPVLMYGQIRSGVEPSVSAVSLIVTVVTFGVALIVFAVGPIRARLARRSSRS</sequence>
<evidence type="ECO:0000259" key="9">
    <source>
        <dbReference type="PROSITE" id="PS50928"/>
    </source>
</evidence>
<dbReference type="RefSeq" id="WP_127049612.1">
    <property type="nucleotide sequence ID" value="NZ_RZGZ01000002.1"/>
</dbReference>
<keyword evidence="2 8" id="KW-0813">Transport</keyword>
<feature type="transmembrane region" description="Helical" evidence="8">
    <location>
        <begin position="96"/>
        <end position="120"/>
    </location>
</feature>
<keyword evidence="7 8" id="KW-0472">Membrane</keyword>
<dbReference type="Gene3D" id="1.10.3720.10">
    <property type="entry name" value="MetI-like"/>
    <property type="match status" value="1"/>
</dbReference>
<dbReference type="GO" id="GO:0055085">
    <property type="term" value="P:transmembrane transport"/>
    <property type="evidence" value="ECO:0007669"/>
    <property type="project" value="InterPro"/>
</dbReference>
<evidence type="ECO:0000256" key="3">
    <source>
        <dbReference type="ARBA" id="ARBA00022475"/>
    </source>
</evidence>
<keyword evidence="6 8" id="KW-1133">Transmembrane helix</keyword>
<organism evidence="10 11">
    <name type="scientific">Labedella endophytica</name>
    <dbReference type="NCBI Taxonomy" id="1523160"/>
    <lineage>
        <taxon>Bacteria</taxon>
        <taxon>Bacillati</taxon>
        <taxon>Actinomycetota</taxon>
        <taxon>Actinomycetes</taxon>
        <taxon>Micrococcales</taxon>
        <taxon>Microbacteriaceae</taxon>
        <taxon>Labedella</taxon>
    </lineage>
</organism>
<comment type="similarity">
    <text evidence="8">Belongs to the binding-protein-dependent transport system permease family.</text>
</comment>
<name>A0A3S0VBR0_9MICO</name>
<dbReference type="AlphaFoldDB" id="A0A3S0VBR0"/>
<dbReference type="PROSITE" id="PS50928">
    <property type="entry name" value="ABC_TM1"/>
    <property type="match status" value="1"/>
</dbReference>
<keyword evidence="5 8" id="KW-0812">Transmembrane</keyword>
<dbReference type="PANTHER" id="PTHR43357:SF4">
    <property type="entry name" value="INNER MEMBRANE ABC TRANSPORTER PERMEASE PROTEIN YDCV"/>
    <property type="match status" value="1"/>
</dbReference>
<keyword evidence="4" id="KW-0997">Cell inner membrane</keyword>
<feature type="transmembrane region" description="Helical" evidence="8">
    <location>
        <begin position="65"/>
        <end position="84"/>
    </location>
</feature>